<accession>A0A3P3Y7D2</accession>
<dbReference type="InterPro" id="IPR035979">
    <property type="entry name" value="RBD_domain_sf"/>
</dbReference>
<keyword evidence="5" id="KW-0496">Mitochondrion</keyword>
<dbReference type="CDD" id="cd12383">
    <property type="entry name" value="RRM_RBM42"/>
    <property type="match status" value="1"/>
</dbReference>
<dbReference type="PROSITE" id="PS50102">
    <property type="entry name" value="RRM"/>
    <property type="match status" value="1"/>
</dbReference>
<dbReference type="InterPro" id="IPR012677">
    <property type="entry name" value="Nucleotide-bd_a/b_plait_sf"/>
</dbReference>
<dbReference type="InterPro" id="IPR050825">
    <property type="entry name" value="RBM42_RBP45_47-like"/>
</dbReference>
<dbReference type="EMBL" id="OVEO01000005">
    <property type="protein sequence ID" value="SPQ96082.1"/>
    <property type="molecule type" value="Genomic_DNA"/>
</dbReference>
<evidence type="ECO:0000256" key="2">
    <source>
        <dbReference type="PROSITE-ProRule" id="PRU00176"/>
    </source>
</evidence>
<evidence type="ECO:0000313" key="6">
    <source>
        <dbReference type="Proteomes" id="UP000290189"/>
    </source>
</evidence>
<dbReference type="InterPro" id="IPR034215">
    <property type="entry name" value="RBM42_RRM"/>
</dbReference>
<dbReference type="PANTHER" id="PTHR47640:SF11">
    <property type="entry name" value="RNA-BINDING PROTEIN 42"/>
    <property type="match status" value="1"/>
</dbReference>
<dbReference type="Gene3D" id="3.30.70.330">
    <property type="match status" value="1"/>
</dbReference>
<dbReference type="GO" id="GO:0003729">
    <property type="term" value="F:mRNA binding"/>
    <property type="evidence" value="ECO:0007669"/>
    <property type="project" value="InterPro"/>
</dbReference>
<dbReference type="PANTHER" id="PTHR47640">
    <property type="entry name" value="TRNA SELENOCYSTEINE 1-ASSOCIATED PROTEIN 1-RELATED-RELATED"/>
    <property type="match status" value="1"/>
</dbReference>
<dbReference type="Pfam" id="PF00076">
    <property type="entry name" value="RRM_1"/>
    <property type="match status" value="1"/>
</dbReference>
<reference evidence="5 6" key="1">
    <citation type="submission" date="2018-03" db="EMBL/GenBank/DDBJ databases">
        <authorList>
            <person name="Fogelqvist J."/>
        </authorList>
    </citation>
    <scope>NUCLEOTIDE SEQUENCE [LARGE SCALE GENOMIC DNA]</scope>
</reference>
<dbReference type="SUPFAM" id="SSF54928">
    <property type="entry name" value="RNA-binding domain, RBD"/>
    <property type="match status" value="1"/>
</dbReference>
<feature type="domain" description="RRM" evidence="4">
    <location>
        <begin position="143"/>
        <end position="221"/>
    </location>
</feature>
<name>A0A3P3Y7D2_PLABS</name>
<evidence type="ECO:0000259" key="4">
    <source>
        <dbReference type="PROSITE" id="PS50102"/>
    </source>
</evidence>
<sequence length="226" mass="24604">MSEAPANLSAALADFEAELTQLAAPPPAASGPTGAPAKGVPVRQPPQMRMSTSVLSGGPAPSRSATMATVAEPPRTHTYSTAYETDMKNKYNEAQAKAQQFRTEAQQAASGYGRAPRVGSVTRKAAGDVWEDPTLIEWPENDYRLFCGDLGNEVNDEMLANVFSKYPSFAKAKVVRTKRTMKTKGYGFVSFLDVNDFIAAFKDMNGKYVGNRPIKLRKSTWKDRNA</sequence>
<evidence type="ECO:0000256" key="3">
    <source>
        <dbReference type="SAM" id="MobiDB-lite"/>
    </source>
</evidence>
<feature type="region of interest" description="Disordered" evidence="3">
    <location>
        <begin position="24"/>
        <end position="76"/>
    </location>
</feature>
<gene>
    <name evidence="5" type="ORF">PLBR_LOCUS3297</name>
</gene>
<dbReference type="InterPro" id="IPR000504">
    <property type="entry name" value="RRM_dom"/>
</dbReference>
<dbReference type="AlphaFoldDB" id="A0A3P3Y7D2"/>
<geneLocation type="mitochondrion" evidence="5"/>
<evidence type="ECO:0000313" key="5">
    <source>
        <dbReference type="EMBL" id="SPQ96082.1"/>
    </source>
</evidence>
<dbReference type="Proteomes" id="UP000290189">
    <property type="component" value="Unassembled WGS sequence"/>
</dbReference>
<proteinExistence type="predicted"/>
<dbReference type="SMART" id="SM00360">
    <property type="entry name" value="RRM"/>
    <property type="match status" value="1"/>
</dbReference>
<keyword evidence="1 2" id="KW-0694">RNA-binding</keyword>
<protein>
    <recommendedName>
        <fullName evidence="4">RRM domain-containing protein</fullName>
    </recommendedName>
</protein>
<organism evidence="5 6">
    <name type="scientific">Plasmodiophora brassicae</name>
    <name type="common">Clubroot disease agent</name>
    <dbReference type="NCBI Taxonomy" id="37360"/>
    <lineage>
        <taxon>Eukaryota</taxon>
        <taxon>Sar</taxon>
        <taxon>Rhizaria</taxon>
        <taxon>Endomyxa</taxon>
        <taxon>Phytomyxea</taxon>
        <taxon>Plasmodiophorida</taxon>
        <taxon>Plasmodiophoridae</taxon>
        <taxon>Plasmodiophora</taxon>
    </lineage>
</organism>
<evidence type="ECO:0000256" key="1">
    <source>
        <dbReference type="ARBA" id="ARBA00022884"/>
    </source>
</evidence>